<name>A0ABT1D201_9PROT</name>
<dbReference type="SUPFAM" id="SSF51679">
    <property type="entry name" value="Bacterial luciferase-like"/>
    <property type="match status" value="1"/>
</dbReference>
<evidence type="ECO:0000313" key="2">
    <source>
        <dbReference type="EMBL" id="MCO6415944.1"/>
    </source>
</evidence>
<organism evidence="2 3">
    <name type="scientific">Siccirubricoccus soli</name>
    <dbReference type="NCBI Taxonomy" id="2899147"/>
    <lineage>
        <taxon>Bacteria</taxon>
        <taxon>Pseudomonadati</taxon>
        <taxon>Pseudomonadota</taxon>
        <taxon>Alphaproteobacteria</taxon>
        <taxon>Acetobacterales</taxon>
        <taxon>Roseomonadaceae</taxon>
        <taxon>Siccirubricoccus</taxon>
    </lineage>
</organism>
<dbReference type="InterPro" id="IPR036661">
    <property type="entry name" value="Luciferase-like_sf"/>
</dbReference>
<feature type="domain" description="Luciferase-like" evidence="1">
    <location>
        <begin position="18"/>
        <end position="235"/>
    </location>
</feature>
<dbReference type="RefSeq" id="WP_252952553.1">
    <property type="nucleotide sequence ID" value="NZ_JAFIRR010000039.1"/>
</dbReference>
<accession>A0ABT1D201</accession>
<dbReference type="Pfam" id="PF00296">
    <property type="entry name" value="Bac_luciferase"/>
    <property type="match status" value="1"/>
</dbReference>
<dbReference type="EMBL" id="JAFIRR010000039">
    <property type="protein sequence ID" value="MCO6415944.1"/>
    <property type="molecule type" value="Genomic_DNA"/>
</dbReference>
<dbReference type="InterPro" id="IPR050564">
    <property type="entry name" value="F420-G6PD/mer"/>
</dbReference>
<dbReference type="Gene3D" id="3.20.20.30">
    <property type="entry name" value="Luciferase-like domain"/>
    <property type="match status" value="1"/>
</dbReference>
<dbReference type="InterPro" id="IPR011251">
    <property type="entry name" value="Luciferase-like_dom"/>
</dbReference>
<dbReference type="PANTHER" id="PTHR43244:SF2">
    <property type="entry name" value="CONSERVED HYPOTHETICAL ALANINE AND PROLINE-RICH PROTEIN"/>
    <property type="match status" value="1"/>
</dbReference>
<proteinExistence type="predicted"/>
<gene>
    <name evidence="2" type="ORF">JYK14_07100</name>
</gene>
<evidence type="ECO:0000313" key="3">
    <source>
        <dbReference type="Proteomes" id="UP001523392"/>
    </source>
</evidence>
<protein>
    <submittedName>
        <fullName evidence="2">LLM class F420-dependent oxidoreductase</fullName>
    </submittedName>
</protein>
<dbReference type="PANTHER" id="PTHR43244">
    <property type="match status" value="1"/>
</dbReference>
<sequence>MKIGLAMFFTDYSMRPEELAVAAEQRGFESLWAPEHSHIPLTRKSPWPGGGELPKMYYDVMDPFVTLTAAAMATKALKVGTGICLVVQRDPIQTAKAVASLDLLSNGRFLFGVGNGWNQDEIENHGTAFATRHKLARERIEAMQAIWTTSKPEYHGEFVDFGPMMTWPKPVQKPHAPIIVGGAFPYSARRAIRYGNGWMPHRTRQHYADVADLVPQFRQMVQEAGRDPAELPITIWGVKEEYDALCRDRDLGIDRVILSLPAEKADTILPQLDRWAALIKRLG</sequence>
<comment type="caution">
    <text evidence="2">The sequence shown here is derived from an EMBL/GenBank/DDBJ whole genome shotgun (WGS) entry which is preliminary data.</text>
</comment>
<keyword evidence="3" id="KW-1185">Reference proteome</keyword>
<dbReference type="NCBIfam" id="TIGR03619">
    <property type="entry name" value="F420_Rv2161c"/>
    <property type="match status" value="1"/>
</dbReference>
<dbReference type="InterPro" id="IPR019921">
    <property type="entry name" value="Lucif-like_OxRdtase_Rv2161c"/>
</dbReference>
<reference evidence="2 3" key="1">
    <citation type="submission" date="2021-12" db="EMBL/GenBank/DDBJ databases">
        <title>Siccirubricoccus leaddurans sp. nov., a high concentration Zn2+ tolerance bacterium.</title>
        <authorList>
            <person name="Cao Y."/>
        </authorList>
    </citation>
    <scope>NUCLEOTIDE SEQUENCE [LARGE SCALE GENOMIC DNA]</scope>
    <source>
        <strain evidence="2 3">KC 17139</strain>
    </source>
</reference>
<evidence type="ECO:0000259" key="1">
    <source>
        <dbReference type="Pfam" id="PF00296"/>
    </source>
</evidence>
<dbReference type="Proteomes" id="UP001523392">
    <property type="component" value="Unassembled WGS sequence"/>
</dbReference>